<evidence type="ECO:0000256" key="1">
    <source>
        <dbReference type="SAM" id="MobiDB-lite"/>
    </source>
</evidence>
<evidence type="ECO:0000313" key="3">
    <source>
        <dbReference type="Proteomes" id="UP000758155"/>
    </source>
</evidence>
<feature type="region of interest" description="Disordered" evidence="1">
    <location>
        <begin position="263"/>
        <end position="293"/>
    </location>
</feature>
<comment type="caution">
    <text evidence="2">The sequence shown here is derived from an EMBL/GenBank/DDBJ whole genome shotgun (WGS) entry which is preliminary data.</text>
</comment>
<evidence type="ECO:0000313" key="2">
    <source>
        <dbReference type="EMBL" id="KAF3048026.1"/>
    </source>
</evidence>
<feature type="region of interest" description="Disordered" evidence="1">
    <location>
        <begin position="186"/>
        <end position="214"/>
    </location>
</feature>
<dbReference type="Proteomes" id="UP000758155">
    <property type="component" value="Unassembled WGS sequence"/>
</dbReference>
<gene>
    <name evidence="2" type="ORF">E8E12_007489</name>
</gene>
<dbReference type="EMBL" id="SWKV01000001">
    <property type="protein sequence ID" value="KAF3048026.1"/>
    <property type="molecule type" value="Genomic_DNA"/>
</dbReference>
<proteinExistence type="predicted"/>
<dbReference type="OrthoDB" id="3799016at2759"/>
<dbReference type="AlphaFoldDB" id="A0A9P4X046"/>
<keyword evidence="3" id="KW-1185">Reference proteome</keyword>
<protein>
    <submittedName>
        <fullName evidence="2">Uncharacterized protein</fullName>
    </submittedName>
</protein>
<reference evidence="2" key="1">
    <citation type="submission" date="2019-04" db="EMBL/GenBank/DDBJ databases">
        <title>Sequencing of skin fungus with MAO and IRED activity.</title>
        <authorList>
            <person name="Marsaioli A.J."/>
            <person name="Bonatto J.M.C."/>
            <person name="Reis Junior O."/>
        </authorList>
    </citation>
    <scope>NUCLEOTIDE SEQUENCE</scope>
    <source>
        <strain evidence="2">28M1</strain>
    </source>
</reference>
<accession>A0A9P4X046</accession>
<organism evidence="2 3">
    <name type="scientific">Didymella heteroderae</name>
    <dbReference type="NCBI Taxonomy" id="1769908"/>
    <lineage>
        <taxon>Eukaryota</taxon>
        <taxon>Fungi</taxon>
        <taxon>Dikarya</taxon>
        <taxon>Ascomycota</taxon>
        <taxon>Pezizomycotina</taxon>
        <taxon>Dothideomycetes</taxon>
        <taxon>Pleosporomycetidae</taxon>
        <taxon>Pleosporales</taxon>
        <taxon>Pleosporineae</taxon>
        <taxon>Didymellaceae</taxon>
        <taxon>Didymella</taxon>
    </lineage>
</organism>
<name>A0A9P4X046_9PLEO</name>
<sequence length="366" mass="40851">MDSPPHSARPWTPPETEAQGSPESAYFSDPFRTRLSSSASDMEHRWPLLKPRPGTPGRKGKRYDTPHEPLNVSRPKPHHTVTEPAPYTPTKTSSLLDHHAPAALRYPYTPESSRILRASIVDSLSPIPWDADSHYSASPVQSALSSCIAHFEHLTATRELTDDQMEYIVGQFENMTSYLTAPDAQTKEGTDDLFSGSDSPRPASPKPNVQEEDSSYMAEVAKYIEGVQIYTADLKRRFDEAKALNEIQLAIIDDLRRDMSAVQQNMQDSLESSPRQQRRVSNSGRQDVDSSWESIETAVGDAEGENDLKTVAPQSAMVESSTQTDECRKLVVSRKPARKPARPVRRGFWSAISEALDSFSDDLHER</sequence>
<feature type="region of interest" description="Disordered" evidence="1">
    <location>
        <begin position="1"/>
        <end position="83"/>
    </location>
</feature>